<keyword evidence="8 9" id="KW-0472">Membrane</keyword>
<dbReference type="InterPro" id="IPR035906">
    <property type="entry name" value="MetI-like_sf"/>
</dbReference>
<gene>
    <name evidence="11" type="ORF">LCGC14_0203700</name>
</gene>
<evidence type="ECO:0000259" key="10">
    <source>
        <dbReference type="PROSITE" id="PS50928"/>
    </source>
</evidence>
<evidence type="ECO:0000256" key="7">
    <source>
        <dbReference type="ARBA" id="ARBA00022989"/>
    </source>
</evidence>
<dbReference type="PROSITE" id="PS50928">
    <property type="entry name" value="ABC_TM1"/>
    <property type="match status" value="1"/>
</dbReference>
<organism evidence="11">
    <name type="scientific">marine sediment metagenome</name>
    <dbReference type="NCBI Taxonomy" id="412755"/>
    <lineage>
        <taxon>unclassified sequences</taxon>
        <taxon>metagenomes</taxon>
        <taxon>ecological metagenomes</taxon>
    </lineage>
</organism>
<evidence type="ECO:0000313" key="11">
    <source>
        <dbReference type="EMBL" id="KKN92842.1"/>
    </source>
</evidence>
<feature type="transmembrane region" description="Helical" evidence="9">
    <location>
        <begin position="226"/>
        <end position="255"/>
    </location>
</feature>
<dbReference type="Pfam" id="PF12911">
    <property type="entry name" value="OppC_N"/>
    <property type="match status" value="1"/>
</dbReference>
<evidence type="ECO:0000256" key="6">
    <source>
        <dbReference type="ARBA" id="ARBA00022927"/>
    </source>
</evidence>
<sequence>MDHQPTSDLASAAAGGLPVDSGRSFWSDARRRLARSPTAMICLGVIALYALVAVVAPLAYADWQGDTNYAQANQPPSADHLLGTDTFGRSVLAKTLLATKVAMTVGLVTNLIAIPLGMFLGAVAGSYGRWIDDVIVWFYTTLAAVPGIIRVIALKFAFQGKVLFAGTAWELDLAGMGGVCVALAMTYWIGTCRLVRAETLKLRELDYVLAARAAGRGRLSILLRHILPNVAHIGVINFSLGFVGAVTAEVILSYLGLGVQVGQPSWGGMINAARTDLIVGRWWELTAAVTAMFVLVLAMNILGDRLRDALDPKLRNA</sequence>
<dbReference type="GO" id="GO:0015031">
    <property type="term" value="P:protein transport"/>
    <property type="evidence" value="ECO:0007669"/>
    <property type="project" value="UniProtKB-KW"/>
</dbReference>
<evidence type="ECO:0000256" key="1">
    <source>
        <dbReference type="ARBA" id="ARBA00004651"/>
    </source>
</evidence>
<dbReference type="PANTHER" id="PTHR43386">
    <property type="entry name" value="OLIGOPEPTIDE TRANSPORT SYSTEM PERMEASE PROTEIN APPC"/>
    <property type="match status" value="1"/>
</dbReference>
<evidence type="ECO:0000256" key="3">
    <source>
        <dbReference type="ARBA" id="ARBA00022475"/>
    </source>
</evidence>
<comment type="subcellular location">
    <subcellularLocation>
        <location evidence="1">Cell membrane</location>
        <topology evidence="1">Multi-pass membrane protein</topology>
    </subcellularLocation>
</comment>
<dbReference type="GO" id="GO:0055085">
    <property type="term" value="P:transmembrane transport"/>
    <property type="evidence" value="ECO:0007669"/>
    <property type="project" value="InterPro"/>
</dbReference>
<comment type="caution">
    <text evidence="11">The sequence shown here is derived from an EMBL/GenBank/DDBJ whole genome shotgun (WGS) entry which is preliminary data.</text>
</comment>
<evidence type="ECO:0000256" key="5">
    <source>
        <dbReference type="ARBA" id="ARBA00022856"/>
    </source>
</evidence>
<dbReference type="InterPro" id="IPR025966">
    <property type="entry name" value="OppC_N"/>
</dbReference>
<protein>
    <recommendedName>
        <fullName evidence="10">ABC transmembrane type-1 domain-containing protein</fullName>
    </recommendedName>
</protein>
<evidence type="ECO:0000256" key="9">
    <source>
        <dbReference type="SAM" id="Phobius"/>
    </source>
</evidence>
<name>A0A0F9UZC9_9ZZZZ</name>
<keyword evidence="3" id="KW-1003">Cell membrane</keyword>
<reference evidence="11" key="1">
    <citation type="journal article" date="2015" name="Nature">
        <title>Complex archaea that bridge the gap between prokaryotes and eukaryotes.</title>
        <authorList>
            <person name="Spang A."/>
            <person name="Saw J.H."/>
            <person name="Jorgensen S.L."/>
            <person name="Zaremba-Niedzwiedzka K."/>
            <person name="Martijn J."/>
            <person name="Lind A.E."/>
            <person name="van Eijk R."/>
            <person name="Schleper C."/>
            <person name="Guy L."/>
            <person name="Ettema T.J."/>
        </authorList>
    </citation>
    <scope>NUCLEOTIDE SEQUENCE</scope>
</reference>
<feature type="transmembrane region" description="Helical" evidence="9">
    <location>
        <begin position="282"/>
        <end position="303"/>
    </location>
</feature>
<dbReference type="AlphaFoldDB" id="A0A0F9UZC9"/>
<keyword evidence="5" id="KW-0571">Peptide transport</keyword>
<dbReference type="EMBL" id="LAZR01000091">
    <property type="protein sequence ID" value="KKN92842.1"/>
    <property type="molecule type" value="Genomic_DNA"/>
</dbReference>
<feature type="transmembrane region" description="Helical" evidence="9">
    <location>
        <begin position="173"/>
        <end position="195"/>
    </location>
</feature>
<dbReference type="Gene3D" id="1.10.3720.10">
    <property type="entry name" value="MetI-like"/>
    <property type="match status" value="1"/>
</dbReference>
<proteinExistence type="predicted"/>
<keyword evidence="2" id="KW-0813">Transport</keyword>
<evidence type="ECO:0000256" key="8">
    <source>
        <dbReference type="ARBA" id="ARBA00023136"/>
    </source>
</evidence>
<dbReference type="GO" id="GO:0015833">
    <property type="term" value="P:peptide transport"/>
    <property type="evidence" value="ECO:0007669"/>
    <property type="project" value="UniProtKB-KW"/>
</dbReference>
<dbReference type="PANTHER" id="PTHR43386:SF24">
    <property type="entry name" value="OLIGOPEPTIDE TRANSPORT SYSTEM PERMEASE PROTEIN AMID"/>
    <property type="match status" value="1"/>
</dbReference>
<dbReference type="CDD" id="cd06261">
    <property type="entry name" value="TM_PBP2"/>
    <property type="match status" value="1"/>
</dbReference>
<feature type="transmembrane region" description="Helical" evidence="9">
    <location>
        <begin position="101"/>
        <end position="122"/>
    </location>
</feature>
<feature type="transmembrane region" description="Helical" evidence="9">
    <location>
        <begin position="39"/>
        <end position="60"/>
    </location>
</feature>
<dbReference type="SUPFAM" id="SSF161098">
    <property type="entry name" value="MetI-like"/>
    <property type="match status" value="1"/>
</dbReference>
<keyword evidence="7 9" id="KW-1133">Transmembrane helix</keyword>
<keyword evidence="4 9" id="KW-0812">Transmembrane</keyword>
<evidence type="ECO:0000256" key="4">
    <source>
        <dbReference type="ARBA" id="ARBA00022692"/>
    </source>
</evidence>
<evidence type="ECO:0000256" key="2">
    <source>
        <dbReference type="ARBA" id="ARBA00022448"/>
    </source>
</evidence>
<dbReference type="Pfam" id="PF00528">
    <property type="entry name" value="BPD_transp_1"/>
    <property type="match status" value="1"/>
</dbReference>
<dbReference type="GO" id="GO:0005886">
    <property type="term" value="C:plasma membrane"/>
    <property type="evidence" value="ECO:0007669"/>
    <property type="project" value="UniProtKB-SubCell"/>
</dbReference>
<keyword evidence="6" id="KW-0653">Protein transport</keyword>
<dbReference type="InterPro" id="IPR000515">
    <property type="entry name" value="MetI-like"/>
</dbReference>
<dbReference type="InterPro" id="IPR050366">
    <property type="entry name" value="BP-dependent_transpt_permease"/>
</dbReference>
<accession>A0A0F9UZC9</accession>
<feature type="domain" description="ABC transmembrane type-1" evidence="10">
    <location>
        <begin position="99"/>
        <end position="303"/>
    </location>
</feature>
<feature type="transmembrane region" description="Helical" evidence="9">
    <location>
        <begin position="134"/>
        <end position="153"/>
    </location>
</feature>